<reference evidence="2" key="4">
    <citation type="submission" date="2023-02" db="EMBL/GenBank/DDBJ databases">
        <authorList>
            <person name="Sun Q."/>
            <person name="Mori K."/>
        </authorList>
    </citation>
    <scope>NUCLEOTIDE SEQUENCE</scope>
    <source>
        <strain evidence="2">NBRC 114545</strain>
    </source>
</reference>
<dbReference type="InterPro" id="IPR052552">
    <property type="entry name" value="YeaO-like"/>
</dbReference>
<reference evidence="1" key="3">
    <citation type="submission" date="2018-03" db="EMBL/GenBank/DDBJ databases">
        <authorList>
            <person name="Jeon C.O."/>
        </authorList>
    </citation>
    <scope>NUCLEOTIDE SEQUENCE</scope>
    <source>
        <strain evidence="1">JCM 31126</strain>
    </source>
</reference>
<gene>
    <name evidence="1" type="ORF">C7K38_08930</name>
    <name evidence="2" type="ORF">GCM10025885_08400</name>
</gene>
<dbReference type="EMBL" id="CP027783">
    <property type="protein sequence ID" value="AYW48474.1"/>
    <property type="molecule type" value="Genomic_DNA"/>
</dbReference>
<accession>A0AA37XKN4</accession>
<reference evidence="2 4" key="2">
    <citation type="journal article" date="2014" name="Int. J. Syst. Evol. Microbiol.">
        <title>Complete genome sequence of Corynebacterium casei LMG S-19264T (=DSM 44701T), isolated from a smear-ripened cheese.</title>
        <authorList>
            <consortium name="US DOE Joint Genome Institute (JGI-PGF)"/>
            <person name="Walter F."/>
            <person name="Albersmeier A."/>
            <person name="Kalinowski J."/>
            <person name="Ruckert C."/>
        </authorList>
    </citation>
    <scope>NUCLEOTIDE SEQUENCE [LARGE SCALE GENOMIC DNA]</scope>
    <source>
        <strain evidence="2 4">NBRC 114545</strain>
    </source>
</reference>
<proteinExistence type="predicted"/>
<organism evidence="2 4">
    <name type="scientific">Tetragenococcus osmophilus</name>
    <dbReference type="NCBI Taxonomy" id="526944"/>
    <lineage>
        <taxon>Bacteria</taxon>
        <taxon>Bacillati</taxon>
        <taxon>Bacillota</taxon>
        <taxon>Bacilli</taxon>
        <taxon>Lactobacillales</taxon>
        <taxon>Enterococcaceae</taxon>
        <taxon>Tetragenococcus</taxon>
    </lineage>
</organism>
<dbReference type="KEGG" id="too:C7K38_08930"/>
<dbReference type="EMBL" id="BSUW01000001">
    <property type="protein sequence ID" value="GMA71791.1"/>
    <property type="molecule type" value="Genomic_DNA"/>
</dbReference>
<name>A0AA37XKN4_9ENTE</name>
<dbReference type="Proteomes" id="UP000268310">
    <property type="component" value="Chromosome"/>
</dbReference>
<evidence type="ECO:0000313" key="3">
    <source>
        <dbReference type="Proteomes" id="UP000268310"/>
    </source>
</evidence>
<protein>
    <submittedName>
        <fullName evidence="1">DUF488 domain-containing protein</fullName>
    </submittedName>
</protein>
<dbReference type="Pfam" id="PF22752">
    <property type="entry name" value="DUF488-N3i"/>
    <property type="match status" value="1"/>
</dbReference>
<evidence type="ECO:0000313" key="1">
    <source>
        <dbReference type="EMBL" id="AYW48474.1"/>
    </source>
</evidence>
<dbReference type="Proteomes" id="UP001157039">
    <property type="component" value="Unassembled WGS sequence"/>
</dbReference>
<dbReference type="RefSeq" id="WP_123936277.1">
    <property type="nucleotide sequence ID" value="NZ_BSUW01000001.1"/>
</dbReference>
<reference evidence="1 3" key="1">
    <citation type="journal article" date="2012" name="Int. J. Syst. Evol. Microbiol.">
        <title>Characterization of Tetragenococcus strains from sugar thick juice reveals a novel species, Tetragenococcus osmophilus sp. nov., and divides Tetragenococcus halophilus into two subspecies, T. halophilus subsp. halophilus subsp. nov. and T. halophilus subsp. flandriensis subsp. nov.</title>
        <authorList>
            <person name="Juste A."/>
            <person name="Van Trappen S."/>
            <person name="Verreth C."/>
            <person name="Cleenwerck I."/>
            <person name="De Vos P."/>
            <person name="Lievens B."/>
            <person name="Willems K.A."/>
        </authorList>
    </citation>
    <scope>NUCLEOTIDE SEQUENCE [LARGE SCALE GENOMIC DNA]</scope>
    <source>
        <strain evidence="1 3">JCM 31126</strain>
    </source>
</reference>
<evidence type="ECO:0000313" key="4">
    <source>
        <dbReference type="Proteomes" id="UP001157039"/>
    </source>
</evidence>
<dbReference type="AlphaFoldDB" id="A0AA37XKN4"/>
<evidence type="ECO:0000313" key="2">
    <source>
        <dbReference type="EMBL" id="GMA71791.1"/>
    </source>
</evidence>
<sequence length="123" mass="14599">MGKIQTKRAYEDIESSDGKRVLVDRMWPRGIKKEKLEIALWEKEIAPTNELRKEFGHDPEKFSWFEKEYKKELDNNDKTKDFVSQIAEWLKNNNVTLIYGAKDKKYNQAVVLQDYLSQKIEGN</sequence>
<dbReference type="PANTHER" id="PTHR36849">
    <property type="entry name" value="CYTOPLASMIC PROTEIN-RELATED"/>
    <property type="match status" value="1"/>
</dbReference>
<dbReference type="PANTHER" id="PTHR36849:SF1">
    <property type="entry name" value="CYTOPLASMIC PROTEIN"/>
    <property type="match status" value="1"/>
</dbReference>
<keyword evidence="3" id="KW-1185">Reference proteome</keyword>